<evidence type="ECO:0000256" key="10">
    <source>
        <dbReference type="SAM" id="MobiDB-lite"/>
    </source>
</evidence>
<comment type="similarity">
    <text evidence="3 9">Belongs to the histone H2A family.</text>
</comment>
<keyword evidence="7 9" id="KW-0544">Nucleosome core</keyword>
<dbReference type="Gene3D" id="1.10.20.10">
    <property type="entry name" value="Histone, subunit A"/>
    <property type="match status" value="1"/>
</dbReference>
<sequence length="113" mass="12316">MPGNTSRQGPSGAQSHVGSRTARAQLSFSVSYVEHLLREGHYSKRLGESAPIFLAAVIEFLTTKVLELAGVEARNRGRRLITPDLLDMAVHNHTLLSDFFQSTTISQVGPGQK</sequence>
<evidence type="ECO:0000256" key="7">
    <source>
        <dbReference type="ARBA" id="ARBA00023269"/>
    </source>
</evidence>
<evidence type="ECO:0000256" key="4">
    <source>
        <dbReference type="ARBA" id="ARBA00022454"/>
    </source>
</evidence>
<evidence type="ECO:0000256" key="1">
    <source>
        <dbReference type="ARBA" id="ARBA00004123"/>
    </source>
</evidence>
<dbReference type="PANTHER" id="PTHR23430">
    <property type="entry name" value="HISTONE H2A"/>
    <property type="match status" value="1"/>
</dbReference>
<dbReference type="EMBL" id="VOAJ01005730">
    <property type="protein sequence ID" value="KAF0873509.1"/>
    <property type="molecule type" value="Genomic_DNA"/>
</dbReference>
<dbReference type="GO" id="GO:0003677">
    <property type="term" value="F:DNA binding"/>
    <property type="evidence" value="ECO:0007669"/>
    <property type="project" value="UniProtKB-KW"/>
</dbReference>
<dbReference type="GO" id="GO:0005634">
    <property type="term" value="C:nucleus"/>
    <property type="evidence" value="ECO:0007669"/>
    <property type="project" value="UniProtKB-SubCell"/>
</dbReference>
<dbReference type="GO" id="GO:0000791">
    <property type="term" value="C:euchromatin"/>
    <property type="evidence" value="ECO:0007669"/>
    <property type="project" value="UniProtKB-ARBA"/>
</dbReference>
<evidence type="ECO:0000256" key="2">
    <source>
        <dbReference type="ARBA" id="ARBA00004286"/>
    </source>
</evidence>
<dbReference type="PRINTS" id="PR00620">
    <property type="entry name" value="HISTONEH2A"/>
</dbReference>
<dbReference type="InterPro" id="IPR002119">
    <property type="entry name" value="Histone_H2A"/>
</dbReference>
<dbReference type="AlphaFoldDB" id="A0A6G1ACF8"/>
<evidence type="ECO:0000256" key="3">
    <source>
        <dbReference type="ARBA" id="ARBA00010691"/>
    </source>
</evidence>
<dbReference type="CDD" id="cd00074">
    <property type="entry name" value="HFD_H2A"/>
    <property type="match status" value="1"/>
</dbReference>
<comment type="caution">
    <text evidence="11">The sequence shown here is derived from an EMBL/GenBank/DDBJ whole genome shotgun (WGS) entry which is preliminary data.</text>
</comment>
<dbReference type="Proteomes" id="UP000475037">
    <property type="component" value="Unassembled WGS sequence"/>
</dbReference>
<dbReference type="SMART" id="SM00414">
    <property type="entry name" value="H2A"/>
    <property type="match status" value="1"/>
</dbReference>
<protein>
    <recommendedName>
        <fullName evidence="9">Histone H2A</fullName>
    </recommendedName>
</protein>
<comment type="subunit">
    <text evidence="9">The nucleosome is a histone octamer containing two molecules each of H2A, H2B, H3 and H4 assembled in one H3-H4 heterotetramer and two H2A-H2B heterodimers. The octamer wraps approximately 147 bp of DNA.</text>
</comment>
<evidence type="ECO:0000256" key="8">
    <source>
        <dbReference type="ARBA" id="ARBA00062445"/>
    </source>
</evidence>
<evidence type="ECO:0000313" key="12">
    <source>
        <dbReference type="Proteomes" id="UP000475037"/>
    </source>
</evidence>
<organism evidence="11 12">
    <name type="scientific">Crocuta crocuta</name>
    <name type="common">Spotted hyena</name>
    <dbReference type="NCBI Taxonomy" id="9678"/>
    <lineage>
        <taxon>Eukaryota</taxon>
        <taxon>Metazoa</taxon>
        <taxon>Chordata</taxon>
        <taxon>Craniata</taxon>
        <taxon>Vertebrata</taxon>
        <taxon>Euteleostomi</taxon>
        <taxon>Mammalia</taxon>
        <taxon>Eutheria</taxon>
        <taxon>Laurasiatheria</taxon>
        <taxon>Carnivora</taxon>
        <taxon>Feliformia</taxon>
        <taxon>Hyaenidae</taxon>
        <taxon>Crocuta</taxon>
    </lineage>
</organism>
<evidence type="ECO:0000256" key="5">
    <source>
        <dbReference type="ARBA" id="ARBA00023125"/>
    </source>
</evidence>
<keyword evidence="12" id="KW-1185">Reference proteome</keyword>
<feature type="non-terminal residue" evidence="11">
    <location>
        <position position="1"/>
    </location>
</feature>
<dbReference type="GO" id="GO:0030527">
    <property type="term" value="F:structural constituent of chromatin"/>
    <property type="evidence" value="ECO:0007669"/>
    <property type="project" value="InterPro"/>
</dbReference>
<evidence type="ECO:0000256" key="9">
    <source>
        <dbReference type="RuleBase" id="RU003767"/>
    </source>
</evidence>
<name>A0A6G1ACF8_CROCR</name>
<dbReference type="GO" id="GO:0006334">
    <property type="term" value="P:nucleosome assembly"/>
    <property type="evidence" value="ECO:0007669"/>
    <property type="project" value="UniProtKB-ARBA"/>
</dbReference>
<dbReference type="GO" id="GO:0046982">
    <property type="term" value="F:protein heterodimerization activity"/>
    <property type="evidence" value="ECO:0007669"/>
    <property type="project" value="InterPro"/>
</dbReference>
<proteinExistence type="inferred from homology"/>
<dbReference type="SUPFAM" id="SSF47113">
    <property type="entry name" value="Histone-fold"/>
    <property type="match status" value="1"/>
</dbReference>
<feature type="non-terminal residue" evidence="11">
    <location>
        <position position="113"/>
    </location>
</feature>
<gene>
    <name evidence="11" type="primary">F8a1_1</name>
    <name evidence="11" type="ORF">FOF47_R22789</name>
</gene>
<dbReference type="GO" id="GO:0006397">
    <property type="term" value="P:mRNA processing"/>
    <property type="evidence" value="ECO:0007669"/>
    <property type="project" value="UniProtKB-ARBA"/>
</dbReference>
<comment type="subunit">
    <text evidence="8">The nucleosome is a histone octamer containing two molecules each of H2A, H2B, H3 and H4 assembled in one H3-H4 heterotetramer and two H2A-H2B heterodimers. May be incorporated into a proportion of nucleosomes, replacing one or more H2A molecules.</text>
</comment>
<keyword evidence="5 9" id="KW-0238">DNA-binding</keyword>
<dbReference type="InterPro" id="IPR009072">
    <property type="entry name" value="Histone-fold"/>
</dbReference>
<feature type="region of interest" description="Disordered" evidence="10">
    <location>
        <begin position="1"/>
        <end position="21"/>
    </location>
</feature>
<evidence type="ECO:0000313" key="11">
    <source>
        <dbReference type="EMBL" id="KAF0873509.1"/>
    </source>
</evidence>
<dbReference type="GO" id="GO:0000786">
    <property type="term" value="C:nucleosome"/>
    <property type="evidence" value="ECO:0007669"/>
    <property type="project" value="UniProtKB-KW"/>
</dbReference>
<dbReference type="FunFam" id="1.10.20.10:FF:000097">
    <property type="entry name" value="Histone H2A"/>
    <property type="match status" value="1"/>
</dbReference>
<keyword evidence="4 9" id="KW-0158">Chromosome</keyword>
<reference evidence="11 12" key="1">
    <citation type="submission" date="2019-11" db="EMBL/GenBank/DDBJ databases">
        <authorList>
            <person name="Yang C."/>
            <person name="Li F."/>
        </authorList>
    </citation>
    <scope>NUCLEOTIDE SEQUENCE [LARGE SCALE GENOMIC DNA]</scope>
    <source>
        <strain evidence="11">KB4526</strain>
        <tissue evidence="11">Muscle</tissue>
    </source>
</reference>
<comment type="subcellular location">
    <subcellularLocation>
        <location evidence="2">Chromosome</location>
    </subcellularLocation>
    <subcellularLocation>
        <location evidence="1 9">Nucleus</location>
    </subcellularLocation>
</comment>
<evidence type="ECO:0000256" key="6">
    <source>
        <dbReference type="ARBA" id="ARBA00023242"/>
    </source>
</evidence>
<dbReference type="OrthoDB" id="6427901at2759"/>
<keyword evidence="6 9" id="KW-0539">Nucleus</keyword>
<accession>A0A6G1ACF8</accession>